<dbReference type="SUPFAM" id="SSF56281">
    <property type="entry name" value="Metallo-hydrolase/oxidoreductase"/>
    <property type="match status" value="1"/>
</dbReference>
<dbReference type="InterPro" id="IPR036866">
    <property type="entry name" value="RibonucZ/Hydroxyglut_hydro"/>
</dbReference>
<evidence type="ECO:0000313" key="2">
    <source>
        <dbReference type="EMBL" id="GAA0259134.1"/>
    </source>
</evidence>
<keyword evidence="3" id="KW-1185">Reference proteome</keyword>
<dbReference type="PANTHER" id="PTHR42951:SF14">
    <property type="entry name" value="METALLO-BETA-LACTAMASE SUPERFAMILY PROTEIN"/>
    <property type="match status" value="1"/>
</dbReference>
<proteinExistence type="predicted"/>
<accession>A0ABN0URD5</accession>
<reference evidence="2 3" key="1">
    <citation type="journal article" date="2019" name="Int. J. Syst. Evol. Microbiol.">
        <title>The Global Catalogue of Microorganisms (GCM) 10K type strain sequencing project: providing services to taxonomists for standard genome sequencing and annotation.</title>
        <authorList>
            <consortium name="The Broad Institute Genomics Platform"/>
            <consortium name="The Broad Institute Genome Sequencing Center for Infectious Disease"/>
            <person name="Wu L."/>
            <person name="Ma J."/>
        </authorList>
    </citation>
    <scope>NUCLEOTIDE SEQUENCE [LARGE SCALE GENOMIC DNA]</scope>
    <source>
        <strain evidence="2 3">JCM 10425</strain>
    </source>
</reference>
<organism evidence="2 3">
    <name type="scientific">Cryptosporangium japonicum</name>
    <dbReference type="NCBI Taxonomy" id="80872"/>
    <lineage>
        <taxon>Bacteria</taxon>
        <taxon>Bacillati</taxon>
        <taxon>Actinomycetota</taxon>
        <taxon>Actinomycetes</taxon>
        <taxon>Cryptosporangiales</taxon>
        <taxon>Cryptosporangiaceae</taxon>
        <taxon>Cryptosporangium</taxon>
    </lineage>
</organism>
<dbReference type="Proteomes" id="UP001500967">
    <property type="component" value="Unassembled WGS sequence"/>
</dbReference>
<protein>
    <submittedName>
        <fullName evidence="2">MBL fold metallo-hydrolase</fullName>
    </submittedName>
</protein>
<evidence type="ECO:0000259" key="1">
    <source>
        <dbReference type="SMART" id="SM00849"/>
    </source>
</evidence>
<gene>
    <name evidence="2" type="ORF">GCM10009539_50570</name>
</gene>
<dbReference type="CDD" id="cd07721">
    <property type="entry name" value="yflN-like_MBL-fold"/>
    <property type="match status" value="1"/>
</dbReference>
<dbReference type="InterPro" id="IPR001279">
    <property type="entry name" value="Metallo-B-lactamas"/>
</dbReference>
<dbReference type="PANTHER" id="PTHR42951">
    <property type="entry name" value="METALLO-BETA-LACTAMASE DOMAIN-CONTAINING"/>
    <property type="match status" value="1"/>
</dbReference>
<comment type="caution">
    <text evidence="2">The sequence shown here is derived from an EMBL/GenBank/DDBJ whole genome shotgun (WGS) entry which is preliminary data.</text>
</comment>
<feature type="domain" description="Metallo-beta-lactamase" evidence="1">
    <location>
        <begin position="8"/>
        <end position="216"/>
    </location>
</feature>
<dbReference type="Pfam" id="PF00753">
    <property type="entry name" value="Lactamase_B"/>
    <property type="match status" value="1"/>
</dbReference>
<dbReference type="SMART" id="SM00849">
    <property type="entry name" value="Lactamase_B"/>
    <property type="match status" value="1"/>
</dbReference>
<name>A0ABN0URD5_9ACTN</name>
<dbReference type="EMBL" id="BAAAGX010000020">
    <property type="protein sequence ID" value="GAA0259134.1"/>
    <property type="molecule type" value="Genomic_DNA"/>
</dbReference>
<dbReference type="InterPro" id="IPR050855">
    <property type="entry name" value="NDM-1-like"/>
</dbReference>
<evidence type="ECO:0000313" key="3">
    <source>
        <dbReference type="Proteomes" id="UP001500967"/>
    </source>
</evidence>
<sequence>MHFVEGDAVNWVVLADGDAVTLIDAGYPGDVDAVRQSLDLIGYRPAQIAAVLVTHGHIDHIGSLPQLVSGSTPVYLSPTEVRHVHGEYREQATPVDVLRNVHRPGFLPWGLHVLRVGGTKHVTLPDAAPFPAEGPLDLPGRPVPVLTPGHTSGHTCYLLPEHGVIVTGDTLVTGHPTSPVTGPQLLHPIFHHDLDRTVETLGTLEALDADLVLPGHGRVHRGPIADAAARARP</sequence>
<dbReference type="Gene3D" id="3.60.15.10">
    <property type="entry name" value="Ribonuclease Z/Hydroxyacylglutathione hydrolase-like"/>
    <property type="match status" value="1"/>
</dbReference>